<protein>
    <submittedName>
        <fullName evidence="1">Uncharacterized protein</fullName>
    </submittedName>
</protein>
<proteinExistence type="predicted"/>
<accession>A0A665UQN5</accession>
<reference evidence="1" key="1">
    <citation type="submission" date="2021-04" db="EMBL/GenBank/DDBJ databases">
        <authorList>
            <consortium name="Wellcome Sanger Institute Data Sharing"/>
        </authorList>
    </citation>
    <scope>NUCLEOTIDE SEQUENCE [LARGE SCALE GENOMIC DNA]</scope>
</reference>
<reference evidence="1" key="2">
    <citation type="submission" date="2025-08" db="UniProtKB">
        <authorList>
            <consortium name="Ensembl"/>
        </authorList>
    </citation>
    <scope>IDENTIFICATION</scope>
</reference>
<dbReference type="Ensembl" id="ENSENLT00000022389.1">
    <property type="protein sequence ID" value="ENSENLP00000021640.1"/>
    <property type="gene ID" value="ENSENLG00000009863.1"/>
</dbReference>
<organism evidence="1 2">
    <name type="scientific">Echeneis naucrates</name>
    <name type="common">Live sharksucker</name>
    <dbReference type="NCBI Taxonomy" id="173247"/>
    <lineage>
        <taxon>Eukaryota</taxon>
        <taxon>Metazoa</taxon>
        <taxon>Chordata</taxon>
        <taxon>Craniata</taxon>
        <taxon>Vertebrata</taxon>
        <taxon>Euteleostomi</taxon>
        <taxon>Actinopterygii</taxon>
        <taxon>Neopterygii</taxon>
        <taxon>Teleostei</taxon>
        <taxon>Neoteleostei</taxon>
        <taxon>Acanthomorphata</taxon>
        <taxon>Carangaria</taxon>
        <taxon>Carangiformes</taxon>
        <taxon>Echeneidae</taxon>
        <taxon>Echeneis</taxon>
    </lineage>
</organism>
<dbReference type="InterPro" id="IPR028970">
    <property type="entry name" value="DUF4662"/>
</dbReference>
<evidence type="ECO:0000313" key="1">
    <source>
        <dbReference type="Ensembl" id="ENSENLP00000021640.1"/>
    </source>
</evidence>
<dbReference type="InParanoid" id="A0A665UQN5"/>
<dbReference type="Pfam" id="PF15578">
    <property type="entry name" value="DUF4662"/>
    <property type="match status" value="1"/>
</dbReference>
<name>A0A665UQN5_ECHNA</name>
<dbReference type="Proteomes" id="UP000472264">
    <property type="component" value="Chromosome 13"/>
</dbReference>
<sequence length="206" mass="23331">MIQWDGLTYIQRVSVPLGPNCFPFFIMIGGFFGTKTNIHLNFTTQSNEMRPYGLRRCIRCPKKYGEAIKVRTSTLAPSRDLDFACEQSEHPQRPLDDRYIRNAAVLPDLRLPSCNGALSAEEKTPNNMPASHPEPLMIHGFMIPEYQQIYHSVVDPLLFSPCGALTAYSLQLGCDIKDHLFEELAYPTLQISEQPNGRVEVTHPLH</sequence>
<dbReference type="OMA" id="IRCPKKY"/>
<evidence type="ECO:0000313" key="2">
    <source>
        <dbReference type="Proteomes" id="UP000472264"/>
    </source>
</evidence>
<dbReference type="AlphaFoldDB" id="A0A665UQN5"/>
<reference evidence="1" key="3">
    <citation type="submission" date="2025-09" db="UniProtKB">
        <authorList>
            <consortium name="Ensembl"/>
        </authorList>
    </citation>
    <scope>IDENTIFICATION</scope>
</reference>
<keyword evidence="2" id="KW-1185">Reference proteome</keyword>